<organism evidence="2 3">
    <name type="scientific">Micromonospora qiuiae</name>
    <dbReference type="NCBI Taxonomy" id="502268"/>
    <lineage>
        <taxon>Bacteria</taxon>
        <taxon>Bacillati</taxon>
        <taxon>Actinomycetota</taxon>
        <taxon>Actinomycetes</taxon>
        <taxon>Micromonosporales</taxon>
        <taxon>Micromonosporaceae</taxon>
        <taxon>Micromonospora</taxon>
    </lineage>
</organism>
<feature type="compositionally biased region" description="Polar residues" evidence="1">
    <location>
        <begin position="21"/>
        <end position="36"/>
    </location>
</feature>
<proteinExistence type="predicted"/>
<feature type="region of interest" description="Disordered" evidence="1">
    <location>
        <begin position="13"/>
        <end position="36"/>
    </location>
</feature>
<name>A0ABQ4JLU5_9ACTN</name>
<evidence type="ECO:0000313" key="2">
    <source>
        <dbReference type="EMBL" id="GIJ30552.1"/>
    </source>
</evidence>
<gene>
    <name evidence="2" type="ORF">Vqi01_57140</name>
</gene>
<evidence type="ECO:0000313" key="3">
    <source>
        <dbReference type="Proteomes" id="UP000653076"/>
    </source>
</evidence>
<evidence type="ECO:0000256" key="1">
    <source>
        <dbReference type="SAM" id="MobiDB-lite"/>
    </source>
</evidence>
<accession>A0ABQ4JLU5</accession>
<dbReference type="Proteomes" id="UP000653076">
    <property type="component" value="Unassembled WGS sequence"/>
</dbReference>
<sequence length="73" mass="7634">MPWIDGTLFAVSETWPEPHPDSSNSPAVAIPDSSTAARREPLIERVTSVLLVTITPGYAAGPAGHARADRAPG</sequence>
<keyword evidence="3" id="KW-1185">Reference proteome</keyword>
<protein>
    <submittedName>
        <fullName evidence="2">Uncharacterized protein</fullName>
    </submittedName>
</protein>
<reference evidence="2 3" key="1">
    <citation type="submission" date="2021-01" db="EMBL/GenBank/DDBJ databases">
        <title>Whole genome shotgun sequence of Verrucosispora qiuiae NBRC 106684.</title>
        <authorList>
            <person name="Komaki H."/>
            <person name="Tamura T."/>
        </authorList>
    </citation>
    <scope>NUCLEOTIDE SEQUENCE [LARGE SCALE GENOMIC DNA]</scope>
    <source>
        <strain evidence="2 3">NBRC 106684</strain>
    </source>
</reference>
<dbReference type="EMBL" id="BOPC01000119">
    <property type="protein sequence ID" value="GIJ30552.1"/>
    <property type="molecule type" value="Genomic_DNA"/>
</dbReference>
<comment type="caution">
    <text evidence="2">The sequence shown here is derived from an EMBL/GenBank/DDBJ whole genome shotgun (WGS) entry which is preliminary data.</text>
</comment>